<dbReference type="Proteomes" id="UP000054477">
    <property type="component" value="Unassembled WGS sequence"/>
</dbReference>
<accession>A0A0C9X640</accession>
<gene>
    <name evidence="1" type="ORF">K443DRAFT_412972</name>
</gene>
<protein>
    <submittedName>
        <fullName evidence="1">Unplaced genomic scaffold K443scaffold_330, whole genome shotgun sequence</fullName>
    </submittedName>
</protein>
<dbReference type="HOGENOM" id="CLU_2961159_0_0_1"/>
<reference evidence="1 2" key="1">
    <citation type="submission" date="2014-04" db="EMBL/GenBank/DDBJ databases">
        <authorList>
            <consortium name="DOE Joint Genome Institute"/>
            <person name="Kuo A."/>
            <person name="Kohler A."/>
            <person name="Nagy L.G."/>
            <person name="Floudas D."/>
            <person name="Copeland A."/>
            <person name="Barry K.W."/>
            <person name="Cichocki N."/>
            <person name="Veneault-Fourrey C."/>
            <person name="LaButti K."/>
            <person name="Lindquist E.A."/>
            <person name="Lipzen A."/>
            <person name="Lundell T."/>
            <person name="Morin E."/>
            <person name="Murat C."/>
            <person name="Sun H."/>
            <person name="Tunlid A."/>
            <person name="Henrissat B."/>
            <person name="Grigoriev I.V."/>
            <person name="Hibbett D.S."/>
            <person name="Martin F."/>
            <person name="Nordberg H.P."/>
            <person name="Cantor M.N."/>
            <person name="Hua S.X."/>
        </authorList>
    </citation>
    <scope>NUCLEOTIDE SEQUENCE [LARGE SCALE GENOMIC DNA]</scope>
    <source>
        <strain evidence="1 2">LaAM-08-1</strain>
    </source>
</reference>
<organism evidence="1 2">
    <name type="scientific">Laccaria amethystina LaAM-08-1</name>
    <dbReference type="NCBI Taxonomy" id="1095629"/>
    <lineage>
        <taxon>Eukaryota</taxon>
        <taxon>Fungi</taxon>
        <taxon>Dikarya</taxon>
        <taxon>Basidiomycota</taxon>
        <taxon>Agaricomycotina</taxon>
        <taxon>Agaricomycetes</taxon>
        <taxon>Agaricomycetidae</taxon>
        <taxon>Agaricales</taxon>
        <taxon>Agaricineae</taxon>
        <taxon>Hydnangiaceae</taxon>
        <taxon>Laccaria</taxon>
    </lineage>
</organism>
<evidence type="ECO:0000313" key="2">
    <source>
        <dbReference type="Proteomes" id="UP000054477"/>
    </source>
</evidence>
<dbReference type="EMBL" id="KN838865">
    <property type="protein sequence ID" value="KIJ93111.1"/>
    <property type="molecule type" value="Genomic_DNA"/>
</dbReference>
<name>A0A0C9X640_9AGAR</name>
<sequence length="59" mass="6588">MLPLAPNGLTNVREVDVTPLTQYTYHCTQALPWTRTLHTGYAGQDEIHLTAQASHVVTR</sequence>
<dbReference type="AlphaFoldDB" id="A0A0C9X640"/>
<proteinExistence type="predicted"/>
<reference evidence="2" key="2">
    <citation type="submission" date="2015-01" db="EMBL/GenBank/DDBJ databases">
        <title>Evolutionary Origins and Diversification of the Mycorrhizal Mutualists.</title>
        <authorList>
            <consortium name="DOE Joint Genome Institute"/>
            <consortium name="Mycorrhizal Genomics Consortium"/>
            <person name="Kohler A."/>
            <person name="Kuo A."/>
            <person name="Nagy L.G."/>
            <person name="Floudas D."/>
            <person name="Copeland A."/>
            <person name="Barry K.W."/>
            <person name="Cichocki N."/>
            <person name="Veneault-Fourrey C."/>
            <person name="LaButti K."/>
            <person name="Lindquist E.A."/>
            <person name="Lipzen A."/>
            <person name="Lundell T."/>
            <person name="Morin E."/>
            <person name="Murat C."/>
            <person name="Riley R."/>
            <person name="Ohm R."/>
            <person name="Sun H."/>
            <person name="Tunlid A."/>
            <person name="Henrissat B."/>
            <person name="Grigoriev I.V."/>
            <person name="Hibbett D.S."/>
            <person name="Martin F."/>
        </authorList>
    </citation>
    <scope>NUCLEOTIDE SEQUENCE [LARGE SCALE GENOMIC DNA]</scope>
    <source>
        <strain evidence="2">LaAM-08-1</strain>
    </source>
</reference>
<keyword evidence="2" id="KW-1185">Reference proteome</keyword>
<evidence type="ECO:0000313" key="1">
    <source>
        <dbReference type="EMBL" id="KIJ93111.1"/>
    </source>
</evidence>